<dbReference type="InParanoid" id="A0A165EN16"/>
<feature type="compositionally biased region" description="Polar residues" evidence="1">
    <location>
        <begin position="309"/>
        <end position="319"/>
    </location>
</feature>
<evidence type="ECO:0000259" key="3">
    <source>
        <dbReference type="Pfam" id="PF20152"/>
    </source>
</evidence>
<dbReference type="Pfam" id="PF20152">
    <property type="entry name" value="DUF6534"/>
    <property type="match status" value="1"/>
</dbReference>
<evidence type="ECO:0000313" key="5">
    <source>
        <dbReference type="Proteomes" id="UP000076871"/>
    </source>
</evidence>
<dbReference type="PANTHER" id="PTHR40465:SF1">
    <property type="entry name" value="DUF6534 DOMAIN-CONTAINING PROTEIN"/>
    <property type="match status" value="1"/>
</dbReference>
<dbReference type="AlphaFoldDB" id="A0A165EN16"/>
<evidence type="ECO:0000256" key="2">
    <source>
        <dbReference type="SAM" id="Phobius"/>
    </source>
</evidence>
<feature type="transmembrane region" description="Helical" evidence="2">
    <location>
        <begin position="168"/>
        <end position="193"/>
    </location>
</feature>
<feature type="transmembrane region" description="Helical" evidence="2">
    <location>
        <begin position="52"/>
        <end position="73"/>
    </location>
</feature>
<dbReference type="RefSeq" id="XP_040765144.1">
    <property type="nucleotide sequence ID" value="XM_040914377.1"/>
</dbReference>
<name>A0A165EN16_9APHY</name>
<dbReference type="OrthoDB" id="2801343at2759"/>
<gene>
    <name evidence="4" type="ORF">LAESUDRAFT_812071</name>
</gene>
<protein>
    <recommendedName>
        <fullName evidence="3">DUF6534 domain-containing protein</fullName>
    </recommendedName>
</protein>
<dbReference type="PANTHER" id="PTHR40465">
    <property type="entry name" value="CHROMOSOME 1, WHOLE GENOME SHOTGUN SEQUENCE"/>
    <property type="match status" value="1"/>
</dbReference>
<feature type="transmembrane region" description="Helical" evidence="2">
    <location>
        <begin position="205"/>
        <end position="231"/>
    </location>
</feature>
<dbReference type="GeneID" id="63831404"/>
<feature type="compositionally biased region" description="Basic and acidic residues" evidence="1">
    <location>
        <begin position="343"/>
        <end position="353"/>
    </location>
</feature>
<keyword evidence="5" id="KW-1185">Reference proteome</keyword>
<keyword evidence="2" id="KW-0472">Membrane</keyword>
<feature type="region of interest" description="Disordered" evidence="1">
    <location>
        <begin position="309"/>
        <end position="353"/>
    </location>
</feature>
<sequence length="372" mass="41334">MSDLPPPSIADRNFLGAFLLGVIAQAVVYGVASSVTWTYFQLYAIDRTWFKATVSIVWLLCTFCQAVTIHAIYSCVVIDYLATPGLQDLPWSLAILTAIISSVVTIVRFMFLNRLRRLYQAKGELTVWRALCLCLIALLSLVCFVGGIIITVKLFLKPSIEDLNVLKSLFVTIFTVRISADIILMSMMCICLHRSRTGLQRTNSVINLLIIYTINTGLSPTLCAIATLITYSLRPDLLIYIPFYVQIPALYLIALVANLNHREVVRRQIQRPLALDLAALDMLPSTEDSRLTQQTSYLTPSFAHPTQTSQAVVLSTPHTTTEDKSSSYTQRFPADDASSCLERGPERESCPRSEASEVVLDFIIDLGAASPR</sequence>
<keyword evidence="2" id="KW-1133">Transmembrane helix</keyword>
<feature type="transmembrane region" description="Helical" evidence="2">
    <location>
        <begin position="93"/>
        <end position="111"/>
    </location>
</feature>
<reference evidence="4 5" key="1">
    <citation type="journal article" date="2016" name="Mol. Biol. Evol.">
        <title>Comparative Genomics of Early-Diverging Mushroom-Forming Fungi Provides Insights into the Origins of Lignocellulose Decay Capabilities.</title>
        <authorList>
            <person name="Nagy L.G."/>
            <person name="Riley R."/>
            <person name="Tritt A."/>
            <person name="Adam C."/>
            <person name="Daum C."/>
            <person name="Floudas D."/>
            <person name="Sun H."/>
            <person name="Yadav J.S."/>
            <person name="Pangilinan J."/>
            <person name="Larsson K.H."/>
            <person name="Matsuura K."/>
            <person name="Barry K."/>
            <person name="Labutti K."/>
            <person name="Kuo R."/>
            <person name="Ohm R.A."/>
            <person name="Bhattacharya S.S."/>
            <person name="Shirouzu T."/>
            <person name="Yoshinaga Y."/>
            <person name="Martin F.M."/>
            <person name="Grigoriev I.V."/>
            <person name="Hibbett D.S."/>
        </authorList>
    </citation>
    <scope>NUCLEOTIDE SEQUENCE [LARGE SCALE GENOMIC DNA]</scope>
    <source>
        <strain evidence="4 5">93-53</strain>
    </source>
</reference>
<dbReference type="EMBL" id="KV427619">
    <property type="protein sequence ID" value="KZT07404.1"/>
    <property type="molecule type" value="Genomic_DNA"/>
</dbReference>
<organism evidence="4 5">
    <name type="scientific">Laetiporus sulphureus 93-53</name>
    <dbReference type="NCBI Taxonomy" id="1314785"/>
    <lineage>
        <taxon>Eukaryota</taxon>
        <taxon>Fungi</taxon>
        <taxon>Dikarya</taxon>
        <taxon>Basidiomycota</taxon>
        <taxon>Agaricomycotina</taxon>
        <taxon>Agaricomycetes</taxon>
        <taxon>Polyporales</taxon>
        <taxon>Laetiporus</taxon>
    </lineage>
</organism>
<accession>A0A165EN16</accession>
<proteinExistence type="predicted"/>
<feature type="transmembrane region" description="Helical" evidence="2">
    <location>
        <begin position="131"/>
        <end position="156"/>
    </location>
</feature>
<dbReference type="STRING" id="1314785.A0A165EN16"/>
<dbReference type="Proteomes" id="UP000076871">
    <property type="component" value="Unassembled WGS sequence"/>
</dbReference>
<keyword evidence="2" id="KW-0812">Transmembrane</keyword>
<evidence type="ECO:0000313" key="4">
    <source>
        <dbReference type="EMBL" id="KZT07404.1"/>
    </source>
</evidence>
<evidence type="ECO:0000256" key="1">
    <source>
        <dbReference type="SAM" id="MobiDB-lite"/>
    </source>
</evidence>
<feature type="transmembrane region" description="Helical" evidence="2">
    <location>
        <begin position="14"/>
        <end position="40"/>
    </location>
</feature>
<feature type="domain" description="DUF6534" evidence="3">
    <location>
        <begin position="179"/>
        <end position="263"/>
    </location>
</feature>
<dbReference type="InterPro" id="IPR045339">
    <property type="entry name" value="DUF6534"/>
</dbReference>
<feature type="transmembrane region" description="Helical" evidence="2">
    <location>
        <begin position="237"/>
        <end position="259"/>
    </location>
</feature>